<accession>A0AAV2ZI49</accession>
<dbReference type="InterPro" id="IPR057670">
    <property type="entry name" value="SH3_retrovirus"/>
</dbReference>
<dbReference type="PANTHER" id="PTHR42648:SF11">
    <property type="entry name" value="TRANSPOSON TY4-P GAG-POL POLYPROTEIN"/>
    <property type="match status" value="1"/>
</dbReference>
<dbReference type="EMBL" id="DAKRPA010000007">
    <property type="protein sequence ID" value="DBA04587.1"/>
    <property type="molecule type" value="Genomic_DNA"/>
</dbReference>
<keyword evidence="6" id="KW-0229">DNA integration</keyword>
<dbReference type="GO" id="GO:0016787">
    <property type="term" value="F:hydrolase activity"/>
    <property type="evidence" value="ECO:0007669"/>
    <property type="project" value="UniProtKB-KW"/>
</dbReference>
<feature type="domain" description="Integrase catalytic" evidence="11">
    <location>
        <begin position="1"/>
        <end position="87"/>
    </location>
</feature>
<evidence type="ECO:0000256" key="7">
    <source>
        <dbReference type="ARBA" id="ARBA00022918"/>
    </source>
</evidence>
<dbReference type="GO" id="GO:0003887">
    <property type="term" value="F:DNA-directed DNA polymerase activity"/>
    <property type="evidence" value="ECO:0007669"/>
    <property type="project" value="UniProtKB-KW"/>
</dbReference>
<dbReference type="GO" id="GO:0006310">
    <property type="term" value="P:DNA recombination"/>
    <property type="evidence" value="ECO:0007669"/>
    <property type="project" value="UniProtKB-KW"/>
</dbReference>
<keyword evidence="1" id="KW-0540">Nuclease</keyword>
<dbReference type="GO" id="GO:0015074">
    <property type="term" value="P:DNA integration"/>
    <property type="evidence" value="ECO:0007669"/>
    <property type="project" value="UniProtKB-KW"/>
</dbReference>
<dbReference type="PROSITE" id="PS50994">
    <property type="entry name" value="INTEGRASE"/>
    <property type="match status" value="1"/>
</dbReference>
<dbReference type="Proteomes" id="UP001146120">
    <property type="component" value="Unassembled WGS sequence"/>
</dbReference>
<comment type="caution">
    <text evidence="12">The sequence shown here is derived from an EMBL/GenBank/DDBJ whole genome shotgun (WGS) entry which is preliminary data.</text>
</comment>
<dbReference type="GO" id="GO:0046872">
    <property type="term" value="F:metal ion binding"/>
    <property type="evidence" value="ECO:0007669"/>
    <property type="project" value="UniProtKB-KW"/>
</dbReference>
<evidence type="ECO:0000256" key="3">
    <source>
        <dbReference type="ARBA" id="ARBA00022759"/>
    </source>
</evidence>
<keyword evidence="7" id="KW-0695">RNA-directed DNA polymerase</keyword>
<keyword evidence="3" id="KW-0255">Endonuclease</keyword>
<keyword evidence="13" id="KW-1185">Reference proteome</keyword>
<keyword evidence="2" id="KW-0479">Metal-binding</keyword>
<evidence type="ECO:0000256" key="10">
    <source>
        <dbReference type="SAM" id="MobiDB-lite"/>
    </source>
</evidence>
<dbReference type="GO" id="GO:0004519">
    <property type="term" value="F:endonuclease activity"/>
    <property type="evidence" value="ECO:0007669"/>
    <property type="project" value="UniProtKB-KW"/>
</dbReference>
<dbReference type="InterPro" id="IPR012337">
    <property type="entry name" value="RNaseH-like_sf"/>
</dbReference>
<keyword evidence="8" id="KW-0808">Transferase</keyword>
<dbReference type="Pfam" id="PF25597">
    <property type="entry name" value="SH3_retrovirus"/>
    <property type="match status" value="1"/>
</dbReference>
<dbReference type="InterPro" id="IPR036397">
    <property type="entry name" value="RNaseH_sf"/>
</dbReference>
<evidence type="ECO:0000259" key="11">
    <source>
        <dbReference type="PROSITE" id="PS50994"/>
    </source>
</evidence>
<sequence length="177" mass="20496">MERLQGWLLTNGVAKEFTEADTPHQNSLAERKHQTILDMARTMMMEANLPKFLWEEAMTYAQHIRNRVPTIARPDGFTPYEGRFKSKPDISHLRIFGEECGVVVTKRRGKLSPKATLVRFVGIDELPKGYVLYDPTSKSIQHSNDVRFVDDLKRTNNRMQNERTTPPKPRLATRSRE</sequence>
<keyword evidence="8" id="KW-0239">DNA-directed DNA polymerase</keyword>
<reference evidence="12" key="2">
    <citation type="journal article" date="2023" name="Microbiol Resour">
        <title>Decontamination and Annotation of the Draft Genome Sequence of the Oomycete Lagenidium giganteum ARSEF 373.</title>
        <authorList>
            <person name="Morgan W.R."/>
            <person name="Tartar A."/>
        </authorList>
    </citation>
    <scope>NUCLEOTIDE SEQUENCE</scope>
    <source>
        <strain evidence="12">ARSEF 373</strain>
    </source>
</reference>
<keyword evidence="8" id="KW-0548">Nucleotidyltransferase</keyword>
<name>A0AAV2ZI49_9STRA</name>
<evidence type="ECO:0000256" key="4">
    <source>
        <dbReference type="ARBA" id="ARBA00022801"/>
    </source>
</evidence>
<feature type="region of interest" description="Disordered" evidence="10">
    <location>
        <begin position="154"/>
        <end position="177"/>
    </location>
</feature>
<evidence type="ECO:0000256" key="6">
    <source>
        <dbReference type="ARBA" id="ARBA00022908"/>
    </source>
</evidence>
<evidence type="ECO:0000256" key="1">
    <source>
        <dbReference type="ARBA" id="ARBA00022722"/>
    </source>
</evidence>
<gene>
    <name evidence="12" type="ORF">N0F65_011135</name>
</gene>
<keyword evidence="9" id="KW-0233">DNA recombination</keyword>
<dbReference type="Gene3D" id="3.30.420.10">
    <property type="entry name" value="Ribonuclease H-like superfamily/Ribonuclease H"/>
    <property type="match status" value="1"/>
</dbReference>
<evidence type="ECO:0000313" key="12">
    <source>
        <dbReference type="EMBL" id="DBA04587.1"/>
    </source>
</evidence>
<proteinExistence type="predicted"/>
<dbReference type="GO" id="GO:0003676">
    <property type="term" value="F:nucleic acid binding"/>
    <property type="evidence" value="ECO:0007669"/>
    <property type="project" value="InterPro"/>
</dbReference>
<reference evidence="12" key="1">
    <citation type="submission" date="2022-11" db="EMBL/GenBank/DDBJ databases">
        <authorList>
            <person name="Morgan W.R."/>
            <person name="Tartar A."/>
        </authorList>
    </citation>
    <scope>NUCLEOTIDE SEQUENCE</scope>
    <source>
        <strain evidence="12">ARSEF 373</strain>
    </source>
</reference>
<organism evidence="12 13">
    <name type="scientific">Lagenidium giganteum</name>
    <dbReference type="NCBI Taxonomy" id="4803"/>
    <lineage>
        <taxon>Eukaryota</taxon>
        <taxon>Sar</taxon>
        <taxon>Stramenopiles</taxon>
        <taxon>Oomycota</taxon>
        <taxon>Peronosporomycetes</taxon>
        <taxon>Pythiales</taxon>
        <taxon>Pythiaceae</taxon>
    </lineage>
</organism>
<dbReference type="PANTHER" id="PTHR42648">
    <property type="entry name" value="TRANSPOSASE, PUTATIVE-RELATED"/>
    <property type="match status" value="1"/>
</dbReference>
<evidence type="ECO:0000313" key="13">
    <source>
        <dbReference type="Proteomes" id="UP001146120"/>
    </source>
</evidence>
<evidence type="ECO:0000256" key="2">
    <source>
        <dbReference type="ARBA" id="ARBA00022723"/>
    </source>
</evidence>
<keyword evidence="4" id="KW-0378">Hydrolase</keyword>
<keyword evidence="5" id="KW-0460">Magnesium</keyword>
<evidence type="ECO:0000256" key="9">
    <source>
        <dbReference type="ARBA" id="ARBA00023172"/>
    </source>
</evidence>
<dbReference type="SUPFAM" id="SSF53098">
    <property type="entry name" value="Ribonuclease H-like"/>
    <property type="match status" value="1"/>
</dbReference>
<evidence type="ECO:0000256" key="8">
    <source>
        <dbReference type="ARBA" id="ARBA00022932"/>
    </source>
</evidence>
<evidence type="ECO:0000256" key="5">
    <source>
        <dbReference type="ARBA" id="ARBA00022842"/>
    </source>
</evidence>
<dbReference type="InterPro" id="IPR039537">
    <property type="entry name" value="Retrotran_Ty1/copia-like"/>
</dbReference>
<dbReference type="InterPro" id="IPR001584">
    <property type="entry name" value="Integrase_cat-core"/>
</dbReference>
<dbReference type="GO" id="GO:0003964">
    <property type="term" value="F:RNA-directed DNA polymerase activity"/>
    <property type="evidence" value="ECO:0007669"/>
    <property type="project" value="UniProtKB-KW"/>
</dbReference>
<protein>
    <recommendedName>
        <fullName evidence="11">Integrase catalytic domain-containing protein</fullName>
    </recommendedName>
</protein>
<dbReference type="AlphaFoldDB" id="A0AAV2ZI49"/>